<name>A0A5M9ZGY7_9BIFI</name>
<dbReference type="PANTHER" id="PTHR20861">
    <property type="entry name" value="HOMOSERINE/4-DIPHOSPHOCYTIDYL-2-C-METHYL-D-ERYTHRITOL KINASE"/>
    <property type="match status" value="1"/>
</dbReference>
<proteinExistence type="inferred from homology"/>
<evidence type="ECO:0000313" key="10">
    <source>
        <dbReference type="EMBL" id="KAA8826554.1"/>
    </source>
</evidence>
<dbReference type="Gene3D" id="3.30.70.890">
    <property type="entry name" value="GHMP kinase, C-terminal domain"/>
    <property type="match status" value="2"/>
</dbReference>
<dbReference type="InterPro" id="IPR006204">
    <property type="entry name" value="GHMP_kinase_N_dom"/>
</dbReference>
<dbReference type="GO" id="GO:0004413">
    <property type="term" value="F:homoserine kinase activity"/>
    <property type="evidence" value="ECO:0007669"/>
    <property type="project" value="UniProtKB-UniRule"/>
</dbReference>
<organism evidence="10 11">
    <name type="scientific">Bifidobacterium myosotis</name>
    <dbReference type="NCBI Taxonomy" id="1630166"/>
    <lineage>
        <taxon>Bacteria</taxon>
        <taxon>Bacillati</taxon>
        <taxon>Actinomycetota</taxon>
        <taxon>Actinomycetes</taxon>
        <taxon>Bifidobacteriales</taxon>
        <taxon>Bifidobacteriaceae</taxon>
        <taxon>Bifidobacterium</taxon>
    </lineage>
</organism>
<dbReference type="InterPro" id="IPR014721">
    <property type="entry name" value="Ribsml_uS5_D2-typ_fold_subgr"/>
</dbReference>
<keyword evidence="7" id="KW-0963">Cytoplasm</keyword>
<dbReference type="Gene3D" id="3.30.230.10">
    <property type="match status" value="1"/>
</dbReference>
<evidence type="ECO:0000259" key="8">
    <source>
        <dbReference type="Pfam" id="PF00288"/>
    </source>
</evidence>
<comment type="subcellular location">
    <subcellularLocation>
        <location evidence="7">Cytoplasm</location>
    </subcellularLocation>
</comment>
<dbReference type="GO" id="GO:0005737">
    <property type="term" value="C:cytoplasm"/>
    <property type="evidence" value="ECO:0007669"/>
    <property type="project" value="UniProtKB-SubCell"/>
</dbReference>
<sequence length="396" mass="40154">MNPICTQVKVRVPATSANLGSGFDTVGLALDYHDELTFTLNPDPSDGVAHVFIHGEGEDTLPRDETHLVVSTFRRACATFGLGRLGFTLEATNNIPQARGMGSSAEAIVAGIAAAAAFAQPGDLNRPAIFDMAAQIEGHPDNVAPAVFGGLTVSWDFATAEGVGSVAIPGGEPLHGGFHTVNYPVDPAITAAVFVPDYELSTEKARQALPKELPHKDAVYNVSRVGLLPAAMNPVVLAQAAAQGGADALGGDVAMSGAGAAGDGSGFSVGSGSGAGAIAGIAGAGTAAAAANAPVTAAAFASAASQANALLFTATQDRLHQPYRAPLMPPSTELIALFRSKGYAAAVSGAGPCVLVLHYGDAREAIDQVAVNQLASGHWRVLHLPINTAGVEIERR</sequence>
<comment type="function">
    <text evidence="7">Catalyzes the ATP-dependent phosphorylation of L-homoserine to L-homoserine phosphate.</text>
</comment>
<keyword evidence="6 7" id="KW-0067">ATP-binding</keyword>
<comment type="pathway">
    <text evidence="7">Amino-acid biosynthesis; L-threonine biosynthesis; L-threonine from L-aspartate: step 4/5.</text>
</comment>
<feature type="domain" description="GHMP kinase N-terminal" evidence="8">
    <location>
        <begin position="68"/>
        <end position="150"/>
    </location>
</feature>
<keyword evidence="2 7" id="KW-0808">Transferase</keyword>
<comment type="caution">
    <text evidence="7">Lacks conserved residue(s) required for the propagation of feature annotation.</text>
</comment>
<evidence type="ECO:0000256" key="7">
    <source>
        <dbReference type="HAMAP-Rule" id="MF_00384"/>
    </source>
</evidence>
<reference evidence="10 11" key="1">
    <citation type="journal article" date="2019" name="Syst. Appl. Microbiol.">
        <title>Characterization of Bifidobacterium species in feaces of the Egyptian fruit bat: Description of B. vespertilionis sp. nov. and B. rousetti sp. nov.</title>
        <authorList>
            <person name="Modesto M."/>
            <person name="Satti M."/>
            <person name="Watanabe K."/>
            <person name="Puglisi E."/>
            <person name="Morelli L."/>
            <person name="Huang C.-H."/>
            <person name="Liou J.-S."/>
            <person name="Miyashita M."/>
            <person name="Tamura T."/>
            <person name="Saito S."/>
            <person name="Mori K."/>
            <person name="Huang L."/>
            <person name="Sciavilla P."/>
            <person name="Sandri C."/>
            <person name="Spiezio C."/>
            <person name="Vitali F."/>
            <person name="Cavalieri D."/>
            <person name="Perpetuini G."/>
            <person name="Tofalo R."/>
            <person name="Bonetti A."/>
            <person name="Arita M."/>
            <person name="Mattarelli P."/>
        </authorList>
    </citation>
    <scope>NUCLEOTIDE SEQUENCE [LARGE SCALE GENOMIC DNA]</scope>
    <source>
        <strain evidence="10 11">RST17</strain>
    </source>
</reference>
<dbReference type="InterPro" id="IPR000870">
    <property type="entry name" value="Homoserine_kinase"/>
</dbReference>
<keyword evidence="5 7" id="KW-0418">Kinase</keyword>
<protein>
    <recommendedName>
        <fullName evidence="7">Homoserine kinase</fullName>
        <shortName evidence="7">HK</shortName>
        <shortName evidence="7">HSK</shortName>
        <ecNumber evidence="7">2.7.1.39</ecNumber>
    </recommendedName>
</protein>
<dbReference type="HAMAP" id="MF_00384">
    <property type="entry name" value="Homoser_kinase"/>
    <property type="match status" value="1"/>
</dbReference>
<keyword evidence="1 7" id="KW-0028">Amino-acid biosynthesis</keyword>
<feature type="domain" description="GHMP kinase C-terminal" evidence="9">
    <location>
        <begin position="310"/>
        <end position="369"/>
    </location>
</feature>
<dbReference type="Pfam" id="PF08544">
    <property type="entry name" value="GHMP_kinases_C"/>
    <property type="match status" value="1"/>
</dbReference>
<evidence type="ECO:0000313" key="11">
    <source>
        <dbReference type="Proteomes" id="UP000410049"/>
    </source>
</evidence>
<dbReference type="SUPFAM" id="SSF55060">
    <property type="entry name" value="GHMP Kinase, C-terminal domain"/>
    <property type="match status" value="2"/>
</dbReference>
<dbReference type="Pfam" id="PF00288">
    <property type="entry name" value="GHMP_kinases_N"/>
    <property type="match status" value="1"/>
</dbReference>
<dbReference type="PANTHER" id="PTHR20861:SF1">
    <property type="entry name" value="HOMOSERINE KINASE"/>
    <property type="match status" value="1"/>
</dbReference>
<comment type="catalytic activity">
    <reaction evidence="7">
        <text>L-homoserine + ATP = O-phospho-L-homoserine + ADP + H(+)</text>
        <dbReference type="Rhea" id="RHEA:13985"/>
        <dbReference type="ChEBI" id="CHEBI:15378"/>
        <dbReference type="ChEBI" id="CHEBI:30616"/>
        <dbReference type="ChEBI" id="CHEBI:57476"/>
        <dbReference type="ChEBI" id="CHEBI:57590"/>
        <dbReference type="ChEBI" id="CHEBI:456216"/>
        <dbReference type="EC" id="2.7.1.39"/>
    </reaction>
</comment>
<dbReference type="EC" id="2.7.1.39" evidence="7"/>
<comment type="caution">
    <text evidence="10">The sequence shown here is derived from an EMBL/GenBank/DDBJ whole genome shotgun (WGS) entry which is preliminary data.</text>
</comment>
<dbReference type="AlphaFoldDB" id="A0A5M9ZGY7"/>
<evidence type="ECO:0000256" key="5">
    <source>
        <dbReference type="ARBA" id="ARBA00022777"/>
    </source>
</evidence>
<evidence type="ECO:0000259" key="9">
    <source>
        <dbReference type="Pfam" id="PF08544"/>
    </source>
</evidence>
<dbReference type="InterPro" id="IPR020568">
    <property type="entry name" value="Ribosomal_Su5_D2-typ_SF"/>
</dbReference>
<dbReference type="UniPathway" id="UPA00050">
    <property type="reaction ID" value="UER00064"/>
</dbReference>
<dbReference type="GO" id="GO:0005524">
    <property type="term" value="F:ATP binding"/>
    <property type="evidence" value="ECO:0007669"/>
    <property type="project" value="UniProtKB-UniRule"/>
</dbReference>
<dbReference type="EMBL" id="RZUH01000010">
    <property type="protein sequence ID" value="KAA8826554.1"/>
    <property type="molecule type" value="Genomic_DNA"/>
</dbReference>
<dbReference type="GO" id="GO:0009088">
    <property type="term" value="P:threonine biosynthetic process"/>
    <property type="evidence" value="ECO:0007669"/>
    <property type="project" value="UniProtKB-UniRule"/>
</dbReference>
<keyword evidence="3 7" id="KW-0791">Threonine biosynthesis</keyword>
<gene>
    <name evidence="7" type="primary">thrB</name>
    <name evidence="10" type="ORF">EMO91_10890</name>
</gene>
<evidence type="ECO:0000256" key="6">
    <source>
        <dbReference type="ARBA" id="ARBA00022840"/>
    </source>
</evidence>
<dbReference type="InterPro" id="IPR013750">
    <property type="entry name" value="GHMP_kinase_C_dom"/>
</dbReference>
<dbReference type="PRINTS" id="PR00958">
    <property type="entry name" value="HOMSERKINASE"/>
</dbReference>
<dbReference type="Proteomes" id="UP000410049">
    <property type="component" value="Unassembled WGS sequence"/>
</dbReference>
<keyword evidence="4 7" id="KW-0547">Nucleotide-binding</keyword>
<evidence type="ECO:0000256" key="2">
    <source>
        <dbReference type="ARBA" id="ARBA00022679"/>
    </source>
</evidence>
<dbReference type="InterPro" id="IPR036554">
    <property type="entry name" value="GHMP_kinase_C_sf"/>
</dbReference>
<comment type="similarity">
    <text evidence="7">Belongs to the GHMP kinase family. Homoserine kinase subfamily.</text>
</comment>
<accession>A0A5M9ZGY7</accession>
<evidence type="ECO:0000256" key="3">
    <source>
        <dbReference type="ARBA" id="ARBA00022697"/>
    </source>
</evidence>
<dbReference type="SUPFAM" id="SSF54211">
    <property type="entry name" value="Ribosomal protein S5 domain 2-like"/>
    <property type="match status" value="1"/>
</dbReference>
<evidence type="ECO:0000256" key="1">
    <source>
        <dbReference type="ARBA" id="ARBA00022605"/>
    </source>
</evidence>
<evidence type="ECO:0000256" key="4">
    <source>
        <dbReference type="ARBA" id="ARBA00022741"/>
    </source>
</evidence>